<protein>
    <submittedName>
        <fullName evidence="3">Uncharacterized protein</fullName>
    </submittedName>
</protein>
<gene>
    <name evidence="3" type="ORF">GCM10022289_03850</name>
</gene>
<organism evidence="3 4">
    <name type="scientific">Pedobacter jeongneungensis</name>
    <dbReference type="NCBI Taxonomy" id="947309"/>
    <lineage>
        <taxon>Bacteria</taxon>
        <taxon>Pseudomonadati</taxon>
        <taxon>Bacteroidota</taxon>
        <taxon>Sphingobacteriia</taxon>
        <taxon>Sphingobacteriales</taxon>
        <taxon>Sphingobacteriaceae</taxon>
        <taxon>Pedobacter</taxon>
    </lineage>
</organism>
<evidence type="ECO:0000313" key="4">
    <source>
        <dbReference type="Proteomes" id="UP001501772"/>
    </source>
</evidence>
<dbReference type="Proteomes" id="UP001501772">
    <property type="component" value="Unassembled WGS sequence"/>
</dbReference>
<evidence type="ECO:0000256" key="2">
    <source>
        <dbReference type="SAM" id="SignalP"/>
    </source>
</evidence>
<keyword evidence="4" id="KW-1185">Reference proteome</keyword>
<feature type="chain" id="PRO_5046930831" evidence="2">
    <location>
        <begin position="21"/>
        <end position="106"/>
    </location>
</feature>
<dbReference type="EMBL" id="BAABBY010000001">
    <property type="protein sequence ID" value="GAA4197115.1"/>
    <property type="molecule type" value="Genomic_DNA"/>
</dbReference>
<name>A0ABP8B3D6_9SPHI</name>
<keyword evidence="1" id="KW-1133">Transmembrane helix</keyword>
<feature type="transmembrane region" description="Helical" evidence="1">
    <location>
        <begin position="85"/>
        <end position="101"/>
    </location>
</feature>
<comment type="caution">
    <text evidence="3">The sequence shown here is derived from an EMBL/GenBank/DDBJ whole genome shotgun (WGS) entry which is preliminary data.</text>
</comment>
<keyword evidence="1" id="KW-0472">Membrane</keyword>
<accession>A0ABP8B3D6</accession>
<evidence type="ECO:0000256" key="1">
    <source>
        <dbReference type="SAM" id="Phobius"/>
    </source>
</evidence>
<reference evidence="4" key="1">
    <citation type="journal article" date="2019" name="Int. J. Syst. Evol. Microbiol.">
        <title>The Global Catalogue of Microorganisms (GCM) 10K type strain sequencing project: providing services to taxonomists for standard genome sequencing and annotation.</title>
        <authorList>
            <consortium name="The Broad Institute Genomics Platform"/>
            <consortium name="The Broad Institute Genome Sequencing Center for Infectious Disease"/>
            <person name="Wu L."/>
            <person name="Ma J."/>
        </authorList>
    </citation>
    <scope>NUCLEOTIDE SEQUENCE [LARGE SCALE GENOMIC DNA]</scope>
    <source>
        <strain evidence="4">JCM 17626</strain>
    </source>
</reference>
<evidence type="ECO:0000313" key="3">
    <source>
        <dbReference type="EMBL" id="GAA4197115.1"/>
    </source>
</evidence>
<sequence length="106" mass="12107">MRAYTLFILFFLWFLGPAFGQTYQCPDNNVLGASPCYISNGCIYKDLGLTLLVCADNSHYYIDNGDGGIGGKRTFSYLLLPLDDYIFLFGLFPVIYSFYHLRRKAM</sequence>
<proteinExistence type="predicted"/>
<keyword evidence="1" id="KW-0812">Transmembrane</keyword>
<feature type="signal peptide" evidence="2">
    <location>
        <begin position="1"/>
        <end position="20"/>
    </location>
</feature>
<keyword evidence="2" id="KW-0732">Signal</keyword>